<dbReference type="Proteomes" id="UP001162131">
    <property type="component" value="Unassembled WGS sequence"/>
</dbReference>
<dbReference type="EMBL" id="CAJZBQ010000050">
    <property type="protein sequence ID" value="CAG9329897.1"/>
    <property type="molecule type" value="Genomic_DNA"/>
</dbReference>
<name>A0AAU9JPZ7_9CILI</name>
<gene>
    <name evidence="3" type="ORF">BSTOLATCC_MIC50013</name>
</gene>
<sequence>MATDYLKRAIEASYFLPYITDITKDATQEVFVKVCNILKMKYYLKHKRSKSSKKETKPITEERRNSISEKPVKREETPETRKEKAKEIKRLLKKLQKEKSERHRKLQELDEEAKRKLDEDIELEEILKQKREEEMKKERINNTLKRREKEEKHKKEFENWKNLTEKEYKNVISQKYLHEKLEESYITQIVMPELEKKKAELAQKRLLFQPINRGEIIEHARRHDDIIKDLQARREKEALSQSIDLQYHQIAKSFHSKAQDALKEEEKRLKEEKDKEELEKKQRIEKKNQYAELVKELYRPTVDEFKRQEMKLLVEKLKLPVRKKLYGINSANTYEVSTANGSVTEKHRRKWSKNPMVPEPPQKKEIKKIDFLAEMRILRRSQGSVTRKYDLEKELMSYDLHDEDKTQKLIEKTDLVDKEISRKERILSSKLAHPKSIDFADELNDMIISSIKAKLAIVNASVDLS</sequence>
<evidence type="ECO:0000313" key="4">
    <source>
        <dbReference type="Proteomes" id="UP001162131"/>
    </source>
</evidence>
<evidence type="ECO:0000313" key="3">
    <source>
        <dbReference type="EMBL" id="CAG9329897.1"/>
    </source>
</evidence>
<reference evidence="3" key="1">
    <citation type="submission" date="2021-09" db="EMBL/GenBank/DDBJ databases">
        <authorList>
            <consortium name="AG Swart"/>
            <person name="Singh M."/>
            <person name="Singh A."/>
            <person name="Seah K."/>
            <person name="Emmerich C."/>
        </authorList>
    </citation>
    <scope>NUCLEOTIDE SEQUENCE</scope>
    <source>
        <strain evidence="3">ATCC30299</strain>
    </source>
</reference>
<feature type="coiled-coil region" evidence="1">
    <location>
        <begin position="255"/>
        <end position="288"/>
    </location>
</feature>
<keyword evidence="4" id="KW-1185">Reference proteome</keyword>
<organism evidence="3 4">
    <name type="scientific">Blepharisma stoltei</name>
    <dbReference type="NCBI Taxonomy" id="1481888"/>
    <lineage>
        <taxon>Eukaryota</taxon>
        <taxon>Sar</taxon>
        <taxon>Alveolata</taxon>
        <taxon>Ciliophora</taxon>
        <taxon>Postciliodesmatophora</taxon>
        <taxon>Heterotrichea</taxon>
        <taxon>Heterotrichida</taxon>
        <taxon>Blepharismidae</taxon>
        <taxon>Blepharisma</taxon>
    </lineage>
</organism>
<protein>
    <submittedName>
        <fullName evidence="3">Uncharacterized protein</fullName>
    </submittedName>
</protein>
<feature type="region of interest" description="Disordered" evidence="2">
    <location>
        <begin position="49"/>
        <end position="107"/>
    </location>
</feature>
<keyword evidence="1" id="KW-0175">Coiled coil</keyword>
<evidence type="ECO:0000256" key="1">
    <source>
        <dbReference type="SAM" id="Coils"/>
    </source>
</evidence>
<dbReference type="AlphaFoldDB" id="A0AAU9JPZ7"/>
<feature type="compositionally biased region" description="Basic and acidic residues" evidence="2">
    <location>
        <begin position="52"/>
        <end position="107"/>
    </location>
</feature>
<feature type="region of interest" description="Disordered" evidence="2">
    <location>
        <begin position="339"/>
        <end position="360"/>
    </location>
</feature>
<evidence type="ECO:0000256" key="2">
    <source>
        <dbReference type="SAM" id="MobiDB-lite"/>
    </source>
</evidence>
<accession>A0AAU9JPZ7</accession>
<proteinExistence type="predicted"/>
<comment type="caution">
    <text evidence="3">The sequence shown here is derived from an EMBL/GenBank/DDBJ whole genome shotgun (WGS) entry which is preliminary data.</text>
</comment>